<sequence length="246" mass="27339">MLKTISSIFRVGRSRYFVGYDLNGNSYHELPSRSGSTDPRHTRRSIDWKEKLHPAEYDQSSIPAQWGAWLRHTRRNPPTLEELQMDAERIIRVRANAKLIDERDAAWRASLLQALPEDAQARLDARLLDGVAEPASSSSIQAERTASASAPSAEASRSRRRSMAAVPTSEVRSELVDGDRAQRGNDLASRSPSSSSPSQPTKSTSSSRSRAVPLPPQTDAEALNDDAVRRPDDGVWEASRQRLRNQ</sequence>
<feature type="compositionally biased region" description="Basic and acidic residues" evidence="2">
    <location>
        <begin position="171"/>
        <end position="183"/>
    </location>
</feature>
<reference evidence="3" key="1">
    <citation type="submission" date="2016-04" db="EMBL/GenBank/DDBJ databases">
        <authorList>
            <person name="Nguyen H.D."/>
            <person name="Samba Siva P."/>
            <person name="Cullis J."/>
            <person name="Levesque C.A."/>
            <person name="Hambleton S."/>
        </authorList>
    </citation>
    <scope>NUCLEOTIDE SEQUENCE</scope>
    <source>
        <strain evidence="3">DAOMC 236426</strain>
    </source>
</reference>
<dbReference type="Proteomes" id="UP000077684">
    <property type="component" value="Unassembled WGS sequence"/>
</dbReference>
<feature type="region of interest" description="Disordered" evidence="2">
    <location>
        <begin position="133"/>
        <end position="246"/>
    </location>
</feature>
<dbReference type="PANTHER" id="PTHR32470:SF2">
    <property type="entry name" value="NADH DEHYDROGENASE [UBIQUINONE] 1 ALPHA SUBCOMPLEX ASSEMBLY FACTOR 2"/>
    <property type="match status" value="1"/>
</dbReference>
<protein>
    <recommendedName>
        <fullName evidence="5">NADH dehydrogenase [ubiquinone] 1 alpha subcomplex subunit</fullName>
    </recommendedName>
</protein>
<dbReference type="EMBL" id="LWDE02000039">
    <property type="protein sequence ID" value="KAE8254822.1"/>
    <property type="molecule type" value="Genomic_DNA"/>
</dbReference>
<evidence type="ECO:0000313" key="3">
    <source>
        <dbReference type="EMBL" id="KAE8254822.1"/>
    </source>
</evidence>
<accession>A0A8X7MZQ9</accession>
<evidence type="ECO:0000256" key="2">
    <source>
        <dbReference type="SAM" id="MobiDB-lite"/>
    </source>
</evidence>
<gene>
    <name evidence="3" type="ORF">A4X06_0g709</name>
</gene>
<keyword evidence="4" id="KW-1185">Reference proteome</keyword>
<name>A0A8X7MZQ9_9BASI</name>
<dbReference type="InterPro" id="IPR007763">
    <property type="entry name" value="NDUFA12"/>
</dbReference>
<organism evidence="3 4">
    <name type="scientific">Tilletia controversa</name>
    <name type="common">dwarf bunt fungus</name>
    <dbReference type="NCBI Taxonomy" id="13291"/>
    <lineage>
        <taxon>Eukaryota</taxon>
        <taxon>Fungi</taxon>
        <taxon>Dikarya</taxon>
        <taxon>Basidiomycota</taxon>
        <taxon>Ustilaginomycotina</taxon>
        <taxon>Exobasidiomycetes</taxon>
        <taxon>Tilletiales</taxon>
        <taxon>Tilletiaceae</taxon>
        <taxon>Tilletia</taxon>
    </lineage>
</organism>
<dbReference type="AlphaFoldDB" id="A0A8X7MZQ9"/>
<proteinExistence type="inferred from homology"/>
<dbReference type="InterPro" id="IPR052618">
    <property type="entry name" value="ComplexI_NDUFA12"/>
</dbReference>
<dbReference type="GO" id="GO:0032981">
    <property type="term" value="P:mitochondrial respiratory chain complex I assembly"/>
    <property type="evidence" value="ECO:0007669"/>
    <property type="project" value="TreeGrafter"/>
</dbReference>
<dbReference type="PANTHER" id="PTHR32470">
    <property type="entry name" value="ADH DEHYDROGENASE [UBIQUINONE] 1 ALPHA SUBCOMPLEX ASSEMBLY FACTOR 2"/>
    <property type="match status" value="1"/>
</dbReference>
<comment type="similarity">
    <text evidence="1">Belongs to the complex I NDUFA12 subunit family.</text>
</comment>
<evidence type="ECO:0000313" key="4">
    <source>
        <dbReference type="Proteomes" id="UP000077684"/>
    </source>
</evidence>
<reference evidence="3" key="2">
    <citation type="journal article" date="2019" name="IMA Fungus">
        <title>Genome sequencing and comparison of five Tilletia species to identify candidate genes for the detection of regulated species infecting wheat.</title>
        <authorList>
            <person name="Nguyen H.D.T."/>
            <person name="Sultana T."/>
            <person name="Kesanakurti P."/>
            <person name="Hambleton S."/>
        </authorList>
    </citation>
    <scope>NUCLEOTIDE SEQUENCE</scope>
    <source>
        <strain evidence="3">DAOMC 236426</strain>
    </source>
</reference>
<feature type="compositionally biased region" description="Low complexity" evidence="2">
    <location>
        <begin position="189"/>
        <end position="210"/>
    </location>
</feature>
<comment type="caution">
    <text evidence="3">The sequence shown here is derived from an EMBL/GenBank/DDBJ whole genome shotgun (WGS) entry which is preliminary data.</text>
</comment>
<dbReference type="GO" id="GO:0045271">
    <property type="term" value="C:respiratory chain complex I"/>
    <property type="evidence" value="ECO:0007669"/>
    <property type="project" value="InterPro"/>
</dbReference>
<evidence type="ECO:0008006" key="5">
    <source>
        <dbReference type="Google" id="ProtNLM"/>
    </source>
</evidence>
<evidence type="ECO:0000256" key="1">
    <source>
        <dbReference type="ARBA" id="ARBA00007355"/>
    </source>
</evidence>
<feature type="compositionally biased region" description="Low complexity" evidence="2">
    <location>
        <begin position="142"/>
        <end position="155"/>
    </location>
</feature>
<dbReference type="GO" id="GO:0005739">
    <property type="term" value="C:mitochondrion"/>
    <property type="evidence" value="ECO:0007669"/>
    <property type="project" value="TreeGrafter"/>
</dbReference>
<dbReference type="Pfam" id="PF05071">
    <property type="entry name" value="NDUFA12"/>
    <property type="match status" value="1"/>
</dbReference>